<dbReference type="AlphaFoldDB" id="A0AAV9L464"/>
<organism evidence="1 2">
    <name type="scientific">Solanum pinnatisectum</name>
    <name type="common">tansyleaf nightshade</name>
    <dbReference type="NCBI Taxonomy" id="50273"/>
    <lineage>
        <taxon>Eukaryota</taxon>
        <taxon>Viridiplantae</taxon>
        <taxon>Streptophyta</taxon>
        <taxon>Embryophyta</taxon>
        <taxon>Tracheophyta</taxon>
        <taxon>Spermatophyta</taxon>
        <taxon>Magnoliopsida</taxon>
        <taxon>eudicotyledons</taxon>
        <taxon>Gunneridae</taxon>
        <taxon>Pentapetalae</taxon>
        <taxon>asterids</taxon>
        <taxon>lamiids</taxon>
        <taxon>Solanales</taxon>
        <taxon>Solanaceae</taxon>
        <taxon>Solanoideae</taxon>
        <taxon>Solaneae</taxon>
        <taxon>Solanum</taxon>
    </lineage>
</organism>
<accession>A0AAV9L464</accession>
<dbReference type="PANTHER" id="PTHR35218">
    <property type="entry name" value="RNASE H DOMAIN-CONTAINING PROTEIN"/>
    <property type="match status" value="1"/>
</dbReference>
<reference evidence="1 2" key="1">
    <citation type="submission" date="2023-10" db="EMBL/GenBank/DDBJ databases">
        <title>Genome-Wide Identification Analysis in wild type Solanum Pinnatisectum Reveals Some Genes Defensing Phytophthora Infestans.</title>
        <authorList>
            <person name="Sun C."/>
        </authorList>
    </citation>
    <scope>NUCLEOTIDE SEQUENCE [LARGE SCALE GENOMIC DNA]</scope>
    <source>
        <strain evidence="1">LQN</strain>
        <tissue evidence="1">Leaf</tissue>
    </source>
</reference>
<evidence type="ECO:0000313" key="2">
    <source>
        <dbReference type="Proteomes" id="UP001311915"/>
    </source>
</evidence>
<protein>
    <submittedName>
        <fullName evidence="1">Uncharacterized protein</fullName>
    </submittedName>
</protein>
<keyword evidence="2" id="KW-1185">Reference proteome</keyword>
<comment type="caution">
    <text evidence="1">The sequence shown here is derived from an EMBL/GenBank/DDBJ whole genome shotgun (WGS) entry which is preliminary data.</text>
</comment>
<name>A0AAV9L464_9SOLN</name>
<gene>
    <name evidence="1" type="ORF">R3W88_018381</name>
</gene>
<dbReference type="PANTHER" id="PTHR35218:SF8">
    <property type="entry name" value="ENDONUCLEASE_EXONUCLEASE_PHOSPHATASE"/>
    <property type="match status" value="1"/>
</dbReference>
<proteinExistence type="predicted"/>
<dbReference type="EMBL" id="JAWPEI010000008">
    <property type="protein sequence ID" value="KAK4720043.1"/>
    <property type="molecule type" value="Genomic_DNA"/>
</dbReference>
<sequence length="69" mass="7798">MVKLHKPAMLVLLETRLGEHKRLTEVMHFDSQIQSTAIGLSGGIVIMWKKDMLKLSDIVITSQSIHVMI</sequence>
<evidence type="ECO:0000313" key="1">
    <source>
        <dbReference type="EMBL" id="KAK4720043.1"/>
    </source>
</evidence>
<dbReference type="Proteomes" id="UP001311915">
    <property type="component" value="Unassembled WGS sequence"/>
</dbReference>